<feature type="compositionally biased region" description="Basic and acidic residues" evidence="1">
    <location>
        <begin position="104"/>
        <end position="139"/>
    </location>
</feature>
<sequence>MDIQQWLDETAHREPPDRQEVQPGLPEFLRPQSEQGRATDEYRRKRKRASSDTSIIEPRHAHQKRGKAAKYAQASSEIRGARYRGEGRESSLRSQISALQPDAPTRKTYEKRARYRTKPDRYEPKAKHEKDRKEREARDHRKSRPKRRRSHRSGDVGRTTGLVQSLQLKNGPKSNRLTLKPDATGGLFKHGRASAQVAGCGAGLPDLIFNEMRFLQKPKLHQDEVPTGGDVHGLTKKRKDRPDEAISAYFAAQESDKDSDPGVQRGTRACDRLESRPEQQPARRPRPDVSGPPVQLPDKPFLGFGSKGVQQASGDAQGVGDSYYTWSDSGAPTCRERTSKGQLSSRDASKGMEETVIISRQPEKPSKTRKTIRPEPRDDSYSKSHGQGARNQARRTRDPALAGGRKPSPPSQALDHREWRSETKTTSQSLPDGEPVQHTKGPLDVERSESYHTSGILDLGDLSRPNFTAHERRYAQTHLFIRPIPLPHPEQSHVRSWPSGLAHQHCEIYDHDEMLDDEADVAHVPLNPPHVYANAQQAEDLVHGIPPNHSPSLLLAQEEQKADHADFLQPETPQMFDSMQRQDATLKTPALRGSSLEREFRSSESALPSNEHGLCNTLVDEGLANFWKPHRLY</sequence>
<name>A0A4U0TMU7_9PEZI</name>
<gene>
    <name evidence="2" type="ORF">B0A50_07371</name>
</gene>
<reference evidence="2 3" key="1">
    <citation type="submission" date="2017-03" db="EMBL/GenBank/DDBJ databases">
        <title>Genomes of endolithic fungi from Antarctica.</title>
        <authorList>
            <person name="Coleine C."/>
            <person name="Masonjones S."/>
            <person name="Stajich J.E."/>
        </authorList>
    </citation>
    <scope>NUCLEOTIDE SEQUENCE [LARGE SCALE GENOMIC DNA]</scope>
    <source>
        <strain evidence="2 3">CCFEE 6315</strain>
    </source>
</reference>
<feature type="compositionally biased region" description="Basic residues" evidence="1">
    <location>
        <begin position="140"/>
        <end position="151"/>
    </location>
</feature>
<dbReference type="Proteomes" id="UP000308549">
    <property type="component" value="Unassembled WGS sequence"/>
</dbReference>
<dbReference type="AlphaFoldDB" id="A0A4U0TMU7"/>
<evidence type="ECO:0000313" key="3">
    <source>
        <dbReference type="Proteomes" id="UP000308549"/>
    </source>
</evidence>
<dbReference type="EMBL" id="NAJL01000061">
    <property type="protein sequence ID" value="TKA23055.1"/>
    <property type="molecule type" value="Genomic_DNA"/>
</dbReference>
<feature type="compositionally biased region" description="Basic and acidic residues" evidence="1">
    <location>
        <begin position="79"/>
        <end position="91"/>
    </location>
</feature>
<evidence type="ECO:0000313" key="2">
    <source>
        <dbReference type="EMBL" id="TKA23055.1"/>
    </source>
</evidence>
<protein>
    <submittedName>
        <fullName evidence="2">Uncharacterized protein</fullName>
    </submittedName>
</protein>
<feature type="compositionally biased region" description="Polar residues" evidence="1">
    <location>
        <begin position="161"/>
        <end position="177"/>
    </location>
</feature>
<feature type="compositionally biased region" description="Basic and acidic residues" evidence="1">
    <location>
        <begin position="414"/>
        <end position="423"/>
    </location>
</feature>
<organism evidence="2 3">
    <name type="scientific">Salinomyces thailandicus</name>
    <dbReference type="NCBI Taxonomy" id="706561"/>
    <lineage>
        <taxon>Eukaryota</taxon>
        <taxon>Fungi</taxon>
        <taxon>Dikarya</taxon>
        <taxon>Ascomycota</taxon>
        <taxon>Pezizomycotina</taxon>
        <taxon>Dothideomycetes</taxon>
        <taxon>Dothideomycetidae</taxon>
        <taxon>Mycosphaerellales</taxon>
        <taxon>Teratosphaeriaceae</taxon>
        <taxon>Salinomyces</taxon>
    </lineage>
</organism>
<feature type="compositionally biased region" description="Basic and acidic residues" evidence="1">
    <location>
        <begin position="9"/>
        <end position="20"/>
    </location>
</feature>
<comment type="caution">
    <text evidence="2">The sequence shown here is derived from an EMBL/GenBank/DDBJ whole genome shotgun (WGS) entry which is preliminary data.</text>
</comment>
<proteinExistence type="predicted"/>
<dbReference type="OrthoDB" id="2537141at2759"/>
<feature type="compositionally biased region" description="Basic and acidic residues" evidence="1">
    <location>
        <begin position="435"/>
        <end position="450"/>
    </location>
</feature>
<evidence type="ECO:0000256" key="1">
    <source>
        <dbReference type="SAM" id="MobiDB-lite"/>
    </source>
</evidence>
<feature type="compositionally biased region" description="Basic and acidic residues" evidence="1">
    <location>
        <begin position="268"/>
        <end position="277"/>
    </location>
</feature>
<feature type="region of interest" description="Disordered" evidence="1">
    <location>
        <begin position="219"/>
        <end position="451"/>
    </location>
</feature>
<accession>A0A4U0TMU7</accession>
<keyword evidence="3" id="KW-1185">Reference proteome</keyword>
<feature type="compositionally biased region" description="Basic and acidic residues" evidence="1">
    <location>
        <begin position="361"/>
        <end position="382"/>
    </location>
</feature>
<feature type="region of interest" description="Disordered" evidence="1">
    <location>
        <begin position="1"/>
        <end position="182"/>
    </location>
</feature>